<dbReference type="Proteomes" id="UP000608754">
    <property type="component" value="Unassembled WGS sequence"/>
</dbReference>
<reference evidence="1" key="1">
    <citation type="submission" date="2020-10" db="EMBL/GenBank/DDBJ databases">
        <authorList>
            <person name="Lu T."/>
            <person name="Wang Q."/>
            <person name="Han X."/>
        </authorList>
    </citation>
    <scope>NUCLEOTIDE SEQUENCE</scope>
    <source>
        <strain evidence="1">WQ 117</strain>
    </source>
</reference>
<dbReference type="RefSeq" id="WP_194182352.1">
    <property type="nucleotide sequence ID" value="NZ_JADGIK010000003.1"/>
</dbReference>
<protein>
    <submittedName>
        <fullName evidence="1">Helix-turn-helix domain-containing protein</fullName>
    </submittedName>
</protein>
<dbReference type="EMBL" id="JADGIK010000003">
    <property type="protein sequence ID" value="MBF0596815.1"/>
    <property type="molecule type" value="Genomic_DNA"/>
</dbReference>
<organism evidence="1 2">
    <name type="scientific">Faecalibacter rhinopitheci</name>
    <dbReference type="NCBI Taxonomy" id="2779678"/>
    <lineage>
        <taxon>Bacteria</taxon>
        <taxon>Pseudomonadati</taxon>
        <taxon>Bacteroidota</taxon>
        <taxon>Flavobacteriia</taxon>
        <taxon>Flavobacteriales</taxon>
        <taxon>Weeksellaceae</taxon>
        <taxon>Faecalibacter</taxon>
    </lineage>
</organism>
<evidence type="ECO:0000313" key="2">
    <source>
        <dbReference type="Proteomes" id="UP000608754"/>
    </source>
</evidence>
<proteinExistence type="predicted"/>
<accession>A0A8J7K9Y2</accession>
<evidence type="ECO:0000313" key="1">
    <source>
        <dbReference type="EMBL" id="MBF0596815.1"/>
    </source>
</evidence>
<comment type="caution">
    <text evidence="1">The sequence shown here is derived from an EMBL/GenBank/DDBJ whole genome shotgun (WGS) entry which is preliminary data.</text>
</comment>
<name>A0A8J7K9Y2_9FLAO</name>
<keyword evidence="2" id="KW-1185">Reference proteome</keyword>
<dbReference type="AlphaFoldDB" id="A0A8J7K9Y2"/>
<gene>
    <name evidence="1" type="ORF">IM532_05025</name>
</gene>
<sequence>MNQSLDPIYSVQWFNNLIEKINELENNWKNHIPTFNKSIFIEEYKVAQMLQISVVTLKRYCNKKYFKVYRIGKRNFLLQHDIIRGVLLHLAK</sequence>